<dbReference type="Proteomes" id="UP000887579">
    <property type="component" value="Unplaced"/>
</dbReference>
<protein>
    <submittedName>
        <fullName evidence="2">Uncharacterized protein</fullName>
    </submittedName>
</protein>
<accession>A0AC34FI86</accession>
<reference evidence="2" key="1">
    <citation type="submission" date="2022-11" db="UniProtKB">
        <authorList>
            <consortium name="WormBaseParasite"/>
        </authorList>
    </citation>
    <scope>IDENTIFICATION</scope>
</reference>
<evidence type="ECO:0000313" key="1">
    <source>
        <dbReference type="Proteomes" id="UP000887579"/>
    </source>
</evidence>
<sequence>MAQELLKIPDFKNMRFFHYNGLSESFDIDTFFQYLKDNRRTEVSLWYKRPLSDEYKEKLQAITDEILDAELPRPYKTPLIQFDGQTRALELFVKHVFV</sequence>
<dbReference type="WBParaSite" id="ES5_v2.g16979.t1">
    <property type="protein sequence ID" value="ES5_v2.g16979.t1"/>
    <property type="gene ID" value="ES5_v2.g16979"/>
</dbReference>
<organism evidence="1 2">
    <name type="scientific">Panagrolaimus sp. ES5</name>
    <dbReference type="NCBI Taxonomy" id="591445"/>
    <lineage>
        <taxon>Eukaryota</taxon>
        <taxon>Metazoa</taxon>
        <taxon>Ecdysozoa</taxon>
        <taxon>Nematoda</taxon>
        <taxon>Chromadorea</taxon>
        <taxon>Rhabditida</taxon>
        <taxon>Tylenchina</taxon>
        <taxon>Panagrolaimomorpha</taxon>
        <taxon>Panagrolaimoidea</taxon>
        <taxon>Panagrolaimidae</taxon>
        <taxon>Panagrolaimus</taxon>
    </lineage>
</organism>
<evidence type="ECO:0000313" key="2">
    <source>
        <dbReference type="WBParaSite" id="ES5_v2.g16979.t1"/>
    </source>
</evidence>
<proteinExistence type="predicted"/>
<name>A0AC34FI86_9BILA</name>